<dbReference type="SUPFAM" id="SSF47781">
    <property type="entry name" value="RuvA domain 2-like"/>
    <property type="match status" value="1"/>
</dbReference>
<dbReference type="PANTHER" id="PTHR21180:SF32">
    <property type="entry name" value="ENDONUCLEASE_EXONUCLEASE_PHOSPHATASE FAMILY DOMAIN-CONTAINING PROTEIN 1"/>
    <property type="match status" value="1"/>
</dbReference>
<dbReference type="EMBL" id="JAPUBN010000001">
    <property type="protein sequence ID" value="MCZ2720098.1"/>
    <property type="molecule type" value="Genomic_DNA"/>
</dbReference>
<dbReference type="Proteomes" id="UP001149719">
    <property type="component" value="Unassembled WGS sequence"/>
</dbReference>
<dbReference type="Pfam" id="PF12836">
    <property type="entry name" value="HHH_3"/>
    <property type="match status" value="1"/>
</dbReference>
<reference evidence="1" key="1">
    <citation type="submission" date="2022-12" db="EMBL/GenBank/DDBJ databases">
        <title>Marinomonas 15G1-11 sp. nov, isolated from marine algae.</title>
        <authorList>
            <person name="Butt M."/>
            <person name="Choi D.G."/>
            <person name="Kim J.M."/>
            <person name="Lee J.K."/>
            <person name="Baek J.H."/>
            <person name="Jeon C.O."/>
        </authorList>
    </citation>
    <scope>NUCLEOTIDE SEQUENCE</scope>
    <source>
        <strain evidence="1">15G1-11</strain>
    </source>
</reference>
<organism evidence="1 2">
    <name type="scientific">Marinomonas phaeophyticola</name>
    <dbReference type="NCBI Taxonomy" id="3004091"/>
    <lineage>
        <taxon>Bacteria</taxon>
        <taxon>Pseudomonadati</taxon>
        <taxon>Pseudomonadota</taxon>
        <taxon>Gammaproteobacteria</taxon>
        <taxon>Oceanospirillales</taxon>
        <taxon>Oceanospirillaceae</taxon>
        <taxon>Marinomonas</taxon>
    </lineage>
</organism>
<dbReference type="Gene3D" id="1.10.150.280">
    <property type="entry name" value="AF1531-like domain"/>
    <property type="match status" value="1"/>
</dbReference>
<proteinExistence type="predicted"/>
<comment type="caution">
    <text evidence="1">The sequence shown here is derived from an EMBL/GenBank/DDBJ whole genome shotgun (WGS) entry which is preliminary data.</text>
</comment>
<protein>
    <submittedName>
        <fullName evidence="1">Helix-hairpin-helix domain-containing protein</fullName>
    </submittedName>
</protein>
<gene>
    <name evidence="1" type="ORF">O1D97_00190</name>
</gene>
<evidence type="ECO:0000313" key="2">
    <source>
        <dbReference type="Proteomes" id="UP001149719"/>
    </source>
</evidence>
<sequence length="116" mass="12657">MNIGMKPSTFFFSTVKLLTFWCVLIPSFFVNAYAVSPLNINTASVKQLSAVMSGVGDAKAKAIIAFRDQNGPFESIDDLTKVKGIGSALINRNREFISVKDSEVHPKNDIQEAGTE</sequence>
<keyword evidence="2" id="KW-1185">Reference proteome</keyword>
<name>A0ABT4JP03_9GAMM</name>
<dbReference type="InterPro" id="IPR004509">
    <property type="entry name" value="Competence_ComEA_HhH"/>
</dbReference>
<dbReference type="PANTHER" id="PTHR21180">
    <property type="entry name" value="ENDONUCLEASE/EXONUCLEASE/PHOSPHATASE FAMILY DOMAIN-CONTAINING PROTEIN 1"/>
    <property type="match status" value="1"/>
</dbReference>
<dbReference type="RefSeq" id="WP_269121733.1">
    <property type="nucleotide sequence ID" value="NZ_JAPUBN010000001.1"/>
</dbReference>
<dbReference type="InterPro" id="IPR010994">
    <property type="entry name" value="RuvA_2-like"/>
</dbReference>
<dbReference type="NCBIfam" id="TIGR00426">
    <property type="entry name" value="competence protein ComEA helix-hairpin-helix repeat region"/>
    <property type="match status" value="1"/>
</dbReference>
<evidence type="ECO:0000313" key="1">
    <source>
        <dbReference type="EMBL" id="MCZ2720098.1"/>
    </source>
</evidence>
<accession>A0ABT4JP03</accession>
<dbReference type="InterPro" id="IPR051675">
    <property type="entry name" value="Endo/Exo/Phosphatase_dom_1"/>
</dbReference>